<dbReference type="KEGG" id="ddu:GF1_17810"/>
<gene>
    <name evidence="3" type="ORF">GF1_17810</name>
</gene>
<feature type="transmembrane region" description="Helical" evidence="2">
    <location>
        <begin position="503"/>
        <end position="521"/>
    </location>
</feature>
<reference evidence="3" key="1">
    <citation type="submission" date="2020-12" db="EMBL/GenBank/DDBJ databases">
        <title>Desulfobium dissulfuricans gen. nov., sp. nov., a novel mesophilic, sulfate-reducing bacterium isolated from a deep-sea hydrothermal vent.</title>
        <authorList>
            <person name="Hashimoto Y."/>
            <person name="Tame A."/>
            <person name="Sawayama S."/>
            <person name="Miyazaki J."/>
            <person name="Takai K."/>
            <person name="Nakagawa S."/>
        </authorList>
    </citation>
    <scope>NUCLEOTIDE SEQUENCE</scope>
    <source>
        <strain evidence="3">GF1</strain>
    </source>
</reference>
<dbReference type="Proteomes" id="UP001063350">
    <property type="component" value="Chromosome"/>
</dbReference>
<evidence type="ECO:0000256" key="1">
    <source>
        <dbReference type="SAM" id="MobiDB-lite"/>
    </source>
</evidence>
<keyword evidence="2" id="KW-0472">Membrane</keyword>
<feature type="region of interest" description="Disordered" evidence="1">
    <location>
        <begin position="150"/>
        <end position="173"/>
    </location>
</feature>
<proteinExistence type="predicted"/>
<accession>A0A915U238</accession>
<sequence length="641" mass="71091">MADCLKDFRRTRDQRYKKDKKYLGATVFLAVFLILGLIVNTAGLAADQVTVTAELNTSEFPEDQAALLTVTVNGAGSAKVARPEADGLEIAYQGQNRQMQWINGKYSSSISFVFIVQPLEAGTHTIKPIKVEVDGKVLETQPVTCKILPVNSTTAPPAGKKGGPPPAGPQTRLRSGEADKIGFMRIIPEKNKKTAYSGELVPFTIKAFFRQGLRATIKSAPRIIGDNFMLEYLDDQPQQNEEVVDGIPYTVVTWHGAFSGVKEGDFSLEVELDASLLVRTRTRRPASPLSPFFNDPFFDDFFGNYTHREVKLVSPEQVMHVKDLPKEGQPADFKGAIGTFSLAVTGEPLEGKVGDPITLKMKIRGTGNFDRVQAPVFTGDPKEWKTYPPSNQFTDQGNGQDKKEKSFEQIIVPTDQNITAIPPVSFSYFDPDAETYITLTSDSIPLNLQKSKSTKKQVDLPQKSKPRPVAREKTKNPDPGLAPIHTELGRMYHAITPVYKKTWFQALLGASLLLLVTGLLLRQHQRRLEADPMITRRKEVDKKLAACFRDMENAASTGDSSTFLKSCRTAIQEAMGLRWNREPRAITLADLRAGLEKDSPLISLFEQAEHASYMGTELDQETMGRIIESLKGEIGSLKKKR</sequence>
<dbReference type="EMBL" id="AP024233">
    <property type="protein sequence ID" value="BCO09405.1"/>
    <property type="molecule type" value="Genomic_DNA"/>
</dbReference>
<evidence type="ECO:0000256" key="2">
    <source>
        <dbReference type="SAM" id="Phobius"/>
    </source>
</evidence>
<dbReference type="PANTHER" id="PTHR40940">
    <property type="entry name" value="PROTEIN BATD-RELATED"/>
    <property type="match status" value="1"/>
</dbReference>
<protein>
    <recommendedName>
        <fullName evidence="5">Protein BatD</fullName>
    </recommendedName>
</protein>
<feature type="transmembrane region" description="Helical" evidence="2">
    <location>
        <begin position="21"/>
        <end position="39"/>
    </location>
</feature>
<dbReference type="AlphaFoldDB" id="A0A915U238"/>
<keyword evidence="4" id="KW-1185">Reference proteome</keyword>
<dbReference type="RefSeq" id="WP_267926155.1">
    <property type="nucleotide sequence ID" value="NZ_AP024233.1"/>
</dbReference>
<evidence type="ECO:0000313" key="4">
    <source>
        <dbReference type="Proteomes" id="UP001063350"/>
    </source>
</evidence>
<keyword evidence="2" id="KW-0812">Transmembrane</keyword>
<dbReference type="InterPro" id="IPR025738">
    <property type="entry name" value="BatD"/>
</dbReference>
<evidence type="ECO:0008006" key="5">
    <source>
        <dbReference type="Google" id="ProtNLM"/>
    </source>
</evidence>
<dbReference type="Pfam" id="PF13584">
    <property type="entry name" value="BatD"/>
    <property type="match status" value="2"/>
</dbReference>
<feature type="compositionally biased region" description="Polar residues" evidence="1">
    <location>
        <begin position="388"/>
        <end position="399"/>
    </location>
</feature>
<feature type="region of interest" description="Disordered" evidence="1">
    <location>
        <begin position="448"/>
        <end position="482"/>
    </location>
</feature>
<name>A0A915U238_9BACT</name>
<dbReference type="PANTHER" id="PTHR40940:SF2">
    <property type="entry name" value="BATD"/>
    <property type="match status" value="1"/>
</dbReference>
<evidence type="ECO:0000313" key="3">
    <source>
        <dbReference type="EMBL" id="BCO09405.1"/>
    </source>
</evidence>
<feature type="region of interest" description="Disordered" evidence="1">
    <location>
        <begin position="380"/>
        <end position="405"/>
    </location>
</feature>
<keyword evidence="2" id="KW-1133">Transmembrane helix</keyword>
<organism evidence="3 4">
    <name type="scientific">Desulfolithobacter dissulfuricans</name>
    <dbReference type="NCBI Taxonomy" id="2795293"/>
    <lineage>
        <taxon>Bacteria</taxon>
        <taxon>Pseudomonadati</taxon>
        <taxon>Thermodesulfobacteriota</taxon>
        <taxon>Desulfobulbia</taxon>
        <taxon>Desulfobulbales</taxon>
        <taxon>Desulfobulbaceae</taxon>
        <taxon>Desulfolithobacter</taxon>
    </lineage>
</organism>